<gene>
    <name evidence="6" type="primary">bamD</name>
    <name evidence="6" type="ORF">ENW73_09650</name>
</gene>
<reference evidence="6" key="1">
    <citation type="journal article" date="2020" name="mSystems">
        <title>Genome- and Community-Level Interaction Insights into Carbon Utilization and Element Cycling Functions of Hydrothermarchaeota in Hydrothermal Sediment.</title>
        <authorList>
            <person name="Zhou Z."/>
            <person name="Liu Y."/>
            <person name="Xu W."/>
            <person name="Pan J."/>
            <person name="Luo Z.H."/>
            <person name="Li M."/>
        </authorList>
    </citation>
    <scope>NUCLEOTIDE SEQUENCE [LARGE SCALE GENOMIC DNA]</scope>
    <source>
        <strain evidence="6">SpSt-876</strain>
    </source>
</reference>
<sequence length="266" mass="30597">MKPFTVYRFPLTVRGSAFGGLTVLSAMMLCLFACAKPKTITKPTPSVDKQFELAMKNLESKSYDKAIKGFSDIIFNYPGSRYAADAQYYLANAYFEKRDYSQAIIEFDFFIRNFTTSPFFENALIKLALSYLRQSSNIERDQSQLLKAQELLEEVTDRFQDSQYRSEIENALAELAERLAHKDFAAAHLYFRASEYEAAIIYYEHIINKYPKTSWAQKAKLELAIAYAKTGKQVKAKQLLEELINDNSNSELQKKAQAQLKRLSLR</sequence>
<keyword evidence="3" id="KW-0998">Cell outer membrane</keyword>
<accession>A0A7C6EC38</accession>
<organism evidence="6">
    <name type="scientific">candidate division WOR-3 bacterium</name>
    <dbReference type="NCBI Taxonomy" id="2052148"/>
    <lineage>
        <taxon>Bacteria</taxon>
        <taxon>Bacteria division WOR-3</taxon>
    </lineage>
</organism>
<dbReference type="Pfam" id="PF13525">
    <property type="entry name" value="YfiO"/>
    <property type="match status" value="1"/>
</dbReference>
<feature type="domain" description="Outer membrane lipoprotein BamD-like" evidence="5">
    <location>
        <begin position="50"/>
        <end position="237"/>
    </location>
</feature>
<keyword evidence="1" id="KW-0732">Signal</keyword>
<evidence type="ECO:0000259" key="5">
    <source>
        <dbReference type="Pfam" id="PF13525"/>
    </source>
</evidence>
<dbReference type="EMBL" id="DTLI01000228">
    <property type="protein sequence ID" value="HHS53095.1"/>
    <property type="molecule type" value="Genomic_DNA"/>
</dbReference>
<dbReference type="InterPro" id="IPR011990">
    <property type="entry name" value="TPR-like_helical_dom_sf"/>
</dbReference>
<keyword evidence="2 4" id="KW-0472">Membrane</keyword>
<keyword evidence="4" id="KW-0812">Transmembrane</keyword>
<evidence type="ECO:0000313" key="6">
    <source>
        <dbReference type="EMBL" id="HHS53095.1"/>
    </source>
</evidence>
<dbReference type="InterPro" id="IPR017689">
    <property type="entry name" value="BamD"/>
</dbReference>
<comment type="caution">
    <text evidence="6">The sequence shown here is derived from an EMBL/GenBank/DDBJ whole genome shotgun (WGS) entry which is preliminary data.</text>
</comment>
<evidence type="ECO:0000256" key="3">
    <source>
        <dbReference type="ARBA" id="ARBA00023237"/>
    </source>
</evidence>
<evidence type="ECO:0000256" key="1">
    <source>
        <dbReference type="ARBA" id="ARBA00022729"/>
    </source>
</evidence>
<dbReference type="AlphaFoldDB" id="A0A7C6EC38"/>
<keyword evidence="4" id="KW-1133">Transmembrane helix</keyword>
<dbReference type="SUPFAM" id="SSF48452">
    <property type="entry name" value="TPR-like"/>
    <property type="match status" value="1"/>
</dbReference>
<evidence type="ECO:0000256" key="2">
    <source>
        <dbReference type="ARBA" id="ARBA00023136"/>
    </source>
</evidence>
<feature type="transmembrane region" description="Helical" evidence="4">
    <location>
        <begin position="15"/>
        <end position="35"/>
    </location>
</feature>
<dbReference type="NCBIfam" id="TIGR03302">
    <property type="entry name" value="OM_YfiO"/>
    <property type="match status" value="1"/>
</dbReference>
<dbReference type="InterPro" id="IPR039565">
    <property type="entry name" value="BamD-like"/>
</dbReference>
<proteinExistence type="predicted"/>
<protein>
    <submittedName>
        <fullName evidence="6">Outer membrane protein assembly factor BamD</fullName>
    </submittedName>
</protein>
<dbReference type="Gene3D" id="1.25.40.10">
    <property type="entry name" value="Tetratricopeptide repeat domain"/>
    <property type="match status" value="1"/>
</dbReference>
<evidence type="ECO:0000256" key="4">
    <source>
        <dbReference type="SAM" id="Phobius"/>
    </source>
</evidence>
<name>A0A7C6EC38_UNCW3</name>